<dbReference type="Pfam" id="PF09383">
    <property type="entry name" value="NIL"/>
    <property type="match status" value="1"/>
</dbReference>
<dbReference type="EMBL" id="WKKX01000341">
    <property type="protein sequence ID" value="MSE08589.1"/>
    <property type="molecule type" value="Genomic_DNA"/>
</dbReference>
<keyword evidence="6" id="KW-0029">Amino-acid transport</keyword>
<sequence length="319" mass="35788">KSGEVFGIVGFSGAGKSTLVRMLNGLEKPTEGKILIHGKRVDNLTGRDLREQRKKIGIIFQHFNLLWSRTVLENITFPLEIAHVPKNERIEKAKKLAELVGLGDRLHAYPNQLSGGQKQRVGIARALANDPEILISDEATSALDPQTTEEVLDLLEDINRKLNLTIVIITHEMYVIRRLADKVAVMETGKVIEEGPVSEVFTHPQQDLTKRFVNAEVDTNNTPDVKEVVNQLLEKYPHGQLVELRFHGDQVQLPVVSELVRQFPEVQLSILEGSIHQLADKARTIGTLFVQLVGSDEDIQEALKFLKTLRVEVRVISNE</sequence>
<dbReference type="InterPro" id="IPR041701">
    <property type="entry name" value="MetN_ABC"/>
</dbReference>
<keyword evidence="2" id="KW-1003">Cell membrane</keyword>
<dbReference type="InterPro" id="IPR003593">
    <property type="entry name" value="AAA+_ATPase"/>
</dbReference>
<dbReference type="GO" id="GO:0016887">
    <property type="term" value="F:ATP hydrolysis activity"/>
    <property type="evidence" value="ECO:0007669"/>
    <property type="project" value="InterPro"/>
</dbReference>
<dbReference type="PROSITE" id="PS00211">
    <property type="entry name" value="ABC_TRANSPORTER_1"/>
    <property type="match status" value="1"/>
</dbReference>
<dbReference type="InterPro" id="IPR018449">
    <property type="entry name" value="NIL_domain"/>
</dbReference>
<proteinExistence type="predicted"/>
<evidence type="ECO:0000256" key="2">
    <source>
        <dbReference type="ARBA" id="ARBA00022475"/>
    </source>
</evidence>
<dbReference type="SUPFAM" id="SSF52540">
    <property type="entry name" value="P-loop containing nucleoside triphosphate hydrolases"/>
    <property type="match status" value="1"/>
</dbReference>
<accession>A0A7X2SSK9</accession>
<evidence type="ECO:0000313" key="9">
    <source>
        <dbReference type="EMBL" id="MSE08589.1"/>
    </source>
</evidence>
<dbReference type="Gene3D" id="3.40.50.300">
    <property type="entry name" value="P-loop containing nucleotide triphosphate hydrolases"/>
    <property type="match status" value="1"/>
</dbReference>
<dbReference type="InterPro" id="IPR027417">
    <property type="entry name" value="P-loop_NTPase"/>
</dbReference>
<dbReference type="InterPro" id="IPR003439">
    <property type="entry name" value="ABC_transporter-like_ATP-bd"/>
</dbReference>
<dbReference type="Pfam" id="PF00005">
    <property type="entry name" value="ABC_tran"/>
    <property type="match status" value="1"/>
</dbReference>
<dbReference type="Gene3D" id="3.30.70.260">
    <property type="match status" value="1"/>
</dbReference>
<protein>
    <submittedName>
        <fullName evidence="9">ATP-binding cassette domain-containing protein</fullName>
    </submittedName>
</protein>
<dbReference type="PANTHER" id="PTHR43166">
    <property type="entry name" value="AMINO ACID IMPORT ATP-BINDING PROTEIN"/>
    <property type="match status" value="1"/>
</dbReference>
<keyword evidence="4 9" id="KW-0067">ATP-binding</keyword>
<name>A0A7X2SSK9_9LACO</name>
<feature type="non-terminal residue" evidence="9">
    <location>
        <position position="1"/>
    </location>
</feature>
<keyword evidence="3" id="KW-0547">Nucleotide-binding</keyword>
<dbReference type="Proteomes" id="UP000467635">
    <property type="component" value="Unassembled WGS sequence"/>
</dbReference>
<organism evidence="9 10">
    <name type="scientific">Ligilactobacillus salivarius</name>
    <dbReference type="NCBI Taxonomy" id="1624"/>
    <lineage>
        <taxon>Bacteria</taxon>
        <taxon>Bacillati</taxon>
        <taxon>Bacillota</taxon>
        <taxon>Bacilli</taxon>
        <taxon>Lactobacillales</taxon>
        <taxon>Lactobacillaceae</taxon>
        <taxon>Ligilactobacillus</taxon>
    </lineage>
</organism>
<evidence type="ECO:0000256" key="5">
    <source>
        <dbReference type="ARBA" id="ARBA00022967"/>
    </source>
</evidence>
<dbReference type="CDD" id="cd03258">
    <property type="entry name" value="ABC_MetN_methionine_transporter"/>
    <property type="match status" value="1"/>
</dbReference>
<evidence type="ECO:0000256" key="3">
    <source>
        <dbReference type="ARBA" id="ARBA00022741"/>
    </source>
</evidence>
<dbReference type="SMART" id="SM00930">
    <property type="entry name" value="NIL"/>
    <property type="match status" value="1"/>
</dbReference>
<dbReference type="SMART" id="SM00382">
    <property type="entry name" value="AAA"/>
    <property type="match status" value="1"/>
</dbReference>
<dbReference type="SUPFAM" id="SSF55021">
    <property type="entry name" value="ACT-like"/>
    <property type="match status" value="1"/>
</dbReference>
<keyword evidence="5" id="KW-1278">Translocase</keyword>
<reference evidence="9 10" key="1">
    <citation type="submission" date="2019-11" db="EMBL/GenBank/DDBJ databases">
        <title>Draft Genome Sequence of Plant Growth-Promoting Rhizosphere-Associated Bacteria.</title>
        <authorList>
            <person name="Vasilyev I.Y."/>
            <person name="Radchenko V."/>
            <person name="Ilnitskaya E.V."/>
        </authorList>
    </citation>
    <scope>NUCLEOTIDE SEQUENCE [LARGE SCALE GENOMIC DNA]</scope>
    <source>
        <strain evidence="9 10">VRA_01-1sq_f</strain>
    </source>
</reference>
<dbReference type="GO" id="GO:0005524">
    <property type="term" value="F:ATP binding"/>
    <property type="evidence" value="ECO:0007669"/>
    <property type="project" value="UniProtKB-KW"/>
</dbReference>
<evidence type="ECO:0000259" key="8">
    <source>
        <dbReference type="PROSITE" id="PS50893"/>
    </source>
</evidence>
<evidence type="ECO:0000313" key="10">
    <source>
        <dbReference type="Proteomes" id="UP000467635"/>
    </source>
</evidence>
<dbReference type="InterPro" id="IPR045865">
    <property type="entry name" value="ACT-like_dom_sf"/>
</dbReference>
<comment type="caution">
    <text evidence="9">The sequence shown here is derived from an EMBL/GenBank/DDBJ whole genome shotgun (WGS) entry which is preliminary data.</text>
</comment>
<keyword evidence="1" id="KW-0813">Transport</keyword>
<evidence type="ECO:0000256" key="7">
    <source>
        <dbReference type="ARBA" id="ARBA00023136"/>
    </source>
</evidence>
<dbReference type="InterPro" id="IPR017871">
    <property type="entry name" value="ABC_transporter-like_CS"/>
</dbReference>
<feature type="domain" description="ABC transporter" evidence="8">
    <location>
        <begin position="1"/>
        <end position="213"/>
    </location>
</feature>
<dbReference type="PROSITE" id="PS50893">
    <property type="entry name" value="ABC_TRANSPORTER_2"/>
    <property type="match status" value="1"/>
</dbReference>
<dbReference type="AlphaFoldDB" id="A0A7X2SSK9"/>
<gene>
    <name evidence="9" type="ORF">GKC33_07695</name>
</gene>
<evidence type="ECO:0000256" key="6">
    <source>
        <dbReference type="ARBA" id="ARBA00022970"/>
    </source>
</evidence>
<dbReference type="InterPro" id="IPR050086">
    <property type="entry name" value="MetN_ABC_transporter-like"/>
</dbReference>
<dbReference type="GO" id="GO:0006865">
    <property type="term" value="P:amino acid transport"/>
    <property type="evidence" value="ECO:0007669"/>
    <property type="project" value="UniProtKB-KW"/>
</dbReference>
<keyword evidence="7" id="KW-0472">Membrane</keyword>
<dbReference type="PANTHER" id="PTHR43166:SF36">
    <property type="entry name" value="METHIONINE IMPORT ATP-BINDING PROTEIN METN 2"/>
    <property type="match status" value="1"/>
</dbReference>
<evidence type="ECO:0000256" key="1">
    <source>
        <dbReference type="ARBA" id="ARBA00022448"/>
    </source>
</evidence>
<evidence type="ECO:0000256" key="4">
    <source>
        <dbReference type="ARBA" id="ARBA00022840"/>
    </source>
</evidence>